<keyword evidence="5" id="KW-1185">Reference proteome</keyword>
<keyword evidence="4" id="KW-0689">Ribosomal protein</keyword>
<keyword evidence="1" id="KW-0808">Transferase</keyword>
<dbReference type="Pfam" id="PF00583">
    <property type="entry name" value="Acetyltransf_1"/>
    <property type="match status" value="1"/>
</dbReference>
<dbReference type="PANTHER" id="PTHR43877:SF2">
    <property type="entry name" value="AMINOALKYLPHOSPHONATE N-ACETYLTRANSFERASE-RELATED"/>
    <property type="match status" value="1"/>
</dbReference>
<evidence type="ECO:0000256" key="1">
    <source>
        <dbReference type="ARBA" id="ARBA00022679"/>
    </source>
</evidence>
<feature type="domain" description="N-acetyltransferase" evidence="3">
    <location>
        <begin position="1"/>
        <end position="146"/>
    </location>
</feature>
<dbReference type="OrthoDB" id="9792929at2"/>
<dbReference type="RefSeq" id="WP_092615150.1">
    <property type="nucleotide sequence ID" value="NZ_FMYK01000001.1"/>
</dbReference>
<dbReference type="PANTHER" id="PTHR43877">
    <property type="entry name" value="AMINOALKYLPHOSPHONATE N-ACETYLTRANSFERASE-RELATED-RELATED"/>
    <property type="match status" value="1"/>
</dbReference>
<accession>A0A1G6GT03</accession>
<dbReference type="InterPro" id="IPR050832">
    <property type="entry name" value="Bact_Acetyltransf"/>
</dbReference>
<dbReference type="InterPro" id="IPR000182">
    <property type="entry name" value="GNAT_dom"/>
</dbReference>
<protein>
    <submittedName>
        <fullName evidence="4">Ribosomal protein S18 acetylase RimI</fullName>
    </submittedName>
</protein>
<sequence>MIVRRATEADLPILTVLFDEYRQFYGSSSNLAETQDFLSKRMHNQQTIIFVSQKDDILTGFIVLYVGFSTADCREYYILDDTYVTPKYRRQGAAHQLIDTAILFARQQQVKRISLQTEVDHVEARRLYEKLGFVKDHEFESYHCFI</sequence>
<keyword evidence="4" id="KW-0687">Ribonucleoprotein</keyword>
<dbReference type="GO" id="GO:0016747">
    <property type="term" value="F:acyltransferase activity, transferring groups other than amino-acyl groups"/>
    <property type="evidence" value="ECO:0007669"/>
    <property type="project" value="InterPro"/>
</dbReference>
<dbReference type="SUPFAM" id="SSF55729">
    <property type="entry name" value="Acyl-CoA N-acyltransferases (Nat)"/>
    <property type="match status" value="1"/>
</dbReference>
<dbReference type="EMBL" id="FMYK01000001">
    <property type="protein sequence ID" value="SDB85074.1"/>
    <property type="molecule type" value="Genomic_DNA"/>
</dbReference>
<proteinExistence type="predicted"/>
<organism evidence="4 5">
    <name type="scientific">Acinetobacter marinus</name>
    <dbReference type="NCBI Taxonomy" id="281375"/>
    <lineage>
        <taxon>Bacteria</taxon>
        <taxon>Pseudomonadati</taxon>
        <taxon>Pseudomonadota</taxon>
        <taxon>Gammaproteobacteria</taxon>
        <taxon>Moraxellales</taxon>
        <taxon>Moraxellaceae</taxon>
        <taxon>Acinetobacter</taxon>
    </lineage>
</organism>
<keyword evidence="2" id="KW-0012">Acyltransferase</keyword>
<reference evidence="5" key="1">
    <citation type="submission" date="2016-09" db="EMBL/GenBank/DDBJ databases">
        <authorList>
            <person name="Varghese N."/>
            <person name="Submissions S."/>
        </authorList>
    </citation>
    <scope>NUCLEOTIDE SEQUENCE [LARGE SCALE GENOMIC DNA]</scope>
    <source>
        <strain evidence="5">ANC 3699</strain>
    </source>
</reference>
<dbReference type="Proteomes" id="UP000242317">
    <property type="component" value="Unassembled WGS sequence"/>
</dbReference>
<dbReference type="GO" id="GO:0005840">
    <property type="term" value="C:ribosome"/>
    <property type="evidence" value="ECO:0007669"/>
    <property type="project" value="UniProtKB-KW"/>
</dbReference>
<evidence type="ECO:0000259" key="3">
    <source>
        <dbReference type="PROSITE" id="PS51186"/>
    </source>
</evidence>
<evidence type="ECO:0000313" key="5">
    <source>
        <dbReference type="Proteomes" id="UP000242317"/>
    </source>
</evidence>
<dbReference type="Gene3D" id="3.40.630.30">
    <property type="match status" value="1"/>
</dbReference>
<dbReference type="AlphaFoldDB" id="A0A1G6GT03"/>
<dbReference type="PROSITE" id="PS51186">
    <property type="entry name" value="GNAT"/>
    <property type="match status" value="1"/>
</dbReference>
<evidence type="ECO:0000313" key="4">
    <source>
        <dbReference type="EMBL" id="SDB85074.1"/>
    </source>
</evidence>
<gene>
    <name evidence="4" type="ORF">SAMN05421749_101381</name>
</gene>
<evidence type="ECO:0000256" key="2">
    <source>
        <dbReference type="ARBA" id="ARBA00023315"/>
    </source>
</evidence>
<dbReference type="CDD" id="cd04301">
    <property type="entry name" value="NAT_SF"/>
    <property type="match status" value="1"/>
</dbReference>
<dbReference type="InterPro" id="IPR016181">
    <property type="entry name" value="Acyl_CoA_acyltransferase"/>
</dbReference>
<name>A0A1G6GT03_9GAMM</name>